<dbReference type="Proteomes" id="UP000813444">
    <property type="component" value="Unassembled WGS sequence"/>
</dbReference>
<feature type="non-terminal residue" evidence="3">
    <location>
        <position position="1"/>
    </location>
</feature>
<reference evidence="3" key="1">
    <citation type="journal article" date="2021" name="Nat. Commun.">
        <title>Genetic determinants of endophytism in the Arabidopsis root mycobiome.</title>
        <authorList>
            <person name="Mesny F."/>
            <person name="Miyauchi S."/>
            <person name="Thiergart T."/>
            <person name="Pickel B."/>
            <person name="Atanasova L."/>
            <person name="Karlsson M."/>
            <person name="Huettel B."/>
            <person name="Barry K.W."/>
            <person name="Haridas S."/>
            <person name="Chen C."/>
            <person name="Bauer D."/>
            <person name="Andreopoulos W."/>
            <person name="Pangilinan J."/>
            <person name="LaButti K."/>
            <person name="Riley R."/>
            <person name="Lipzen A."/>
            <person name="Clum A."/>
            <person name="Drula E."/>
            <person name="Henrissat B."/>
            <person name="Kohler A."/>
            <person name="Grigoriev I.V."/>
            <person name="Martin F.M."/>
            <person name="Hacquard S."/>
        </authorList>
    </citation>
    <scope>NUCLEOTIDE SEQUENCE</scope>
    <source>
        <strain evidence="3">MPI-CAGE-CH-0235</strain>
    </source>
</reference>
<keyword evidence="1" id="KW-0472">Membrane</keyword>
<dbReference type="PANTHER" id="PTHR34502:SF3">
    <property type="entry name" value="DUF6594 DOMAIN-CONTAINING PROTEIN"/>
    <property type="match status" value="1"/>
</dbReference>
<evidence type="ECO:0000259" key="2">
    <source>
        <dbReference type="Pfam" id="PF20237"/>
    </source>
</evidence>
<evidence type="ECO:0000256" key="1">
    <source>
        <dbReference type="SAM" id="Phobius"/>
    </source>
</evidence>
<dbReference type="EMBL" id="JAGPNK010000004">
    <property type="protein sequence ID" value="KAH7323188.1"/>
    <property type="molecule type" value="Genomic_DNA"/>
</dbReference>
<name>A0A8K0T1T5_9HYPO</name>
<dbReference type="AlphaFoldDB" id="A0A8K0T1T5"/>
<dbReference type="PANTHER" id="PTHR34502">
    <property type="entry name" value="DUF6594 DOMAIN-CONTAINING PROTEIN-RELATED"/>
    <property type="match status" value="1"/>
</dbReference>
<dbReference type="Pfam" id="PF20237">
    <property type="entry name" value="DUF6594"/>
    <property type="match status" value="1"/>
</dbReference>
<keyword evidence="4" id="KW-1185">Reference proteome</keyword>
<dbReference type="OrthoDB" id="3533814at2759"/>
<evidence type="ECO:0000313" key="4">
    <source>
        <dbReference type="Proteomes" id="UP000813444"/>
    </source>
</evidence>
<comment type="caution">
    <text evidence="3">The sequence shown here is derived from an EMBL/GenBank/DDBJ whole genome shotgun (WGS) entry which is preliminary data.</text>
</comment>
<dbReference type="InterPro" id="IPR046529">
    <property type="entry name" value="DUF6594"/>
</dbReference>
<proteinExistence type="predicted"/>
<organism evidence="3 4">
    <name type="scientific">Stachybotrys elegans</name>
    <dbReference type="NCBI Taxonomy" id="80388"/>
    <lineage>
        <taxon>Eukaryota</taxon>
        <taxon>Fungi</taxon>
        <taxon>Dikarya</taxon>
        <taxon>Ascomycota</taxon>
        <taxon>Pezizomycotina</taxon>
        <taxon>Sordariomycetes</taxon>
        <taxon>Hypocreomycetidae</taxon>
        <taxon>Hypocreales</taxon>
        <taxon>Stachybotryaceae</taxon>
        <taxon>Stachybotrys</taxon>
    </lineage>
</organism>
<feature type="transmembrane region" description="Helical" evidence="1">
    <location>
        <begin position="219"/>
        <end position="237"/>
    </location>
</feature>
<gene>
    <name evidence="3" type="ORF">B0I35DRAFT_350816</name>
</gene>
<accession>A0A8K0T1T5</accession>
<feature type="domain" description="DUF6594" evidence="2">
    <location>
        <begin position="8"/>
        <end position="252"/>
    </location>
</feature>
<sequence length="262" mass="29417">VEDEPQGYPRFTALISSHQSFQIYRRFCALRTRLLLYDQDRLARLEDQLQRIDENEEEPLYLGSYRHDTNAERKAVVQEIKEALREYDSLLEGQRRVLAFGAVQARALSNLRNWVGGQGCIAPCETAYLTYLKYEGDLLRVTDPMDDATSWAEALVEDTRIFLRSCIGSLNVSRDPYVHIFPSTSMARTIKMLLTAFVAILLLSPIVICNAINSITGRLVVVVFATTGFIAAVAGLTNSRTIELMVAGATYVQSKLMIPGDK</sequence>
<feature type="transmembrane region" description="Helical" evidence="1">
    <location>
        <begin position="192"/>
        <end position="213"/>
    </location>
</feature>
<keyword evidence="1" id="KW-0812">Transmembrane</keyword>
<protein>
    <recommendedName>
        <fullName evidence="2">DUF6594 domain-containing protein</fullName>
    </recommendedName>
</protein>
<evidence type="ECO:0000313" key="3">
    <source>
        <dbReference type="EMBL" id="KAH7323188.1"/>
    </source>
</evidence>
<keyword evidence="1" id="KW-1133">Transmembrane helix</keyword>